<dbReference type="EMBL" id="AP012279">
    <property type="protein sequence ID" value="BAL74376.1"/>
    <property type="molecule type" value="Genomic_DNA"/>
</dbReference>
<protein>
    <submittedName>
        <fullName evidence="1">Uncharacterized protein</fullName>
    </submittedName>
</protein>
<organism evidence="1 2">
    <name type="scientific">Bradyrhizobium cosmicum</name>
    <dbReference type="NCBI Taxonomy" id="1404864"/>
    <lineage>
        <taxon>Bacteria</taxon>
        <taxon>Pseudomonadati</taxon>
        <taxon>Pseudomonadota</taxon>
        <taxon>Alphaproteobacteria</taxon>
        <taxon>Hyphomicrobiales</taxon>
        <taxon>Nitrobacteraceae</taxon>
        <taxon>Bradyrhizobium</taxon>
    </lineage>
</organism>
<evidence type="ECO:0000313" key="1">
    <source>
        <dbReference type="EMBL" id="BAL74376.1"/>
    </source>
</evidence>
<reference evidence="1 2" key="1">
    <citation type="journal article" date="2012" name="Microbes Environ.">
        <title>Complete genome sequence of Bradyrhizobium sp. S23321: insights into symbiosis evolution in soil oligotrophs.</title>
        <authorList>
            <person name="Okubo T."/>
            <person name="Tsukui T."/>
            <person name="Maita H."/>
            <person name="Okamoto S."/>
            <person name="Oshima K."/>
            <person name="Fujisawa T."/>
            <person name="Saito A."/>
            <person name="Futamata H."/>
            <person name="Hattori R."/>
            <person name="Shimomura Y."/>
            <person name="Haruta S."/>
            <person name="Morimoto S."/>
            <person name="Wang Y."/>
            <person name="Sakai Y."/>
            <person name="Hattori M."/>
            <person name="Aizawa S."/>
            <person name="Nagashima K.V.P."/>
            <person name="Masuda S."/>
            <person name="Hattori T."/>
            <person name="Yamashita A."/>
            <person name="Bao Z."/>
            <person name="Hayatsu M."/>
            <person name="Kajiya-Kanegae H."/>
            <person name="Yoshinaga I."/>
            <person name="Sakamoto K."/>
            <person name="Toyota K."/>
            <person name="Nakao M."/>
            <person name="Kohara M."/>
            <person name="Anda M."/>
            <person name="Niwa R."/>
            <person name="Jung-Hwan P."/>
            <person name="Sameshima-Saito R."/>
            <person name="Tokuda S."/>
            <person name="Yamamoto S."/>
            <person name="Yamamoto S."/>
            <person name="Yokoyama T."/>
            <person name="Akutsu T."/>
            <person name="Nakamura Y."/>
            <person name="Nakahira-Yanaka Y."/>
            <person name="Takada Hoshino Y."/>
            <person name="Hirakawa H."/>
            <person name="Mitsui H."/>
            <person name="Terasawa K."/>
            <person name="Itakura M."/>
            <person name="Sato S."/>
            <person name="Ikeda-Ohtsubo W."/>
            <person name="Sakakura N."/>
            <person name="Kaminuma E."/>
            <person name="Minamisawa K."/>
        </authorList>
    </citation>
    <scope>NUCLEOTIDE SEQUENCE [LARGE SCALE GENOMIC DNA]</scope>
    <source>
        <strain evidence="1 2">S23321</strain>
    </source>
</reference>
<gene>
    <name evidence="1" type="ORF">S23_11580</name>
</gene>
<dbReference type="AlphaFoldDB" id="A0AAI8M9M1"/>
<name>A0AAI8M9M1_9BRAD</name>
<evidence type="ECO:0000313" key="2">
    <source>
        <dbReference type="Proteomes" id="UP000007886"/>
    </source>
</evidence>
<keyword evidence="2" id="KW-1185">Reference proteome</keyword>
<dbReference type="Proteomes" id="UP000007886">
    <property type="component" value="Chromosome"/>
</dbReference>
<accession>A0AAI8M9M1</accession>
<dbReference type="KEGG" id="brs:S23_11580"/>
<proteinExistence type="predicted"/>
<sequence length="96" mass="10295">MIPAMIHIAPSTANSAVAAAVTASATVIRILSPRFARMSAPLVKRWFITLNNFSLREDERDTGGSEEAGLIPPDPVHDVRQRAARLEACDLLGDVG</sequence>